<dbReference type="RefSeq" id="WP_040420953.1">
    <property type="nucleotide sequence ID" value="NZ_LT629765.1"/>
</dbReference>
<dbReference type="STRING" id="1203190.GCA_000312345_00657"/>
<evidence type="ECO:0000313" key="1">
    <source>
        <dbReference type="EMBL" id="SDS74043.1"/>
    </source>
</evidence>
<accession>A0A1H1UNK2</accession>
<gene>
    <name evidence="1" type="ORF">SAMN04488539_2289</name>
</gene>
<dbReference type="EMBL" id="LT629765">
    <property type="protein sequence ID" value="SDS74043.1"/>
    <property type="molecule type" value="Genomic_DNA"/>
</dbReference>
<name>A0A1H1UNK2_9CORY</name>
<proteinExistence type="predicted"/>
<protein>
    <submittedName>
        <fullName evidence="1">Uncharacterized protein</fullName>
    </submittedName>
</protein>
<dbReference type="Proteomes" id="UP000182237">
    <property type="component" value="Chromosome I"/>
</dbReference>
<sequence>MHQKTCMPLTSLEQSTTSMTPAVIDVGESTQEGGVGARANAKRVMAPDAVMLLVLSTGRYATTVDLPLQTPLA</sequence>
<evidence type="ECO:0000313" key="2">
    <source>
        <dbReference type="Proteomes" id="UP000182237"/>
    </source>
</evidence>
<reference evidence="1 2" key="1">
    <citation type="submission" date="2016-10" db="EMBL/GenBank/DDBJ databases">
        <authorList>
            <person name="de Groot N.N."/>
        </authorList>
    </citation>
    <scope>NUCLEOTIDE SEQUENCE [LARGE SCALE GENOMIC DNA]</scope>
    <source>
        <strain evidence="1 2">DSM 45434</strain>
    </source>
</reference>
<keyword evidence="2" id="KW-1185">Reference proteome</keyword>
<dbReference type="AlphaFoldDB" id="A0A1H1UNK2"/>
<organism evidence="1 2">
    <name type="scientific">Corynebacterium timonense</name>
    <dbReference type="NCBI Taxonomy" id="441500"/>
    <lineage>
        <taxon>Bacteria</taxon>
        <taxon>Bacillati</taxon>
        <taxon>Actinomycetota</taxon>
        <taxon>Actinomycetes</taxon>
        <taxon>Mycobacteriales</taxon>
        <taxon>Corynebacteriaceae</taxon>
        <taxon>Corynebacterium</taxon>
    </lineage>
</organism>